<dbReference type="GO" id="GO:0006627">
    <property type="term" value="P:protein processing involved in protein targeting to mitochondrion"/>
    <property type="evidence" value="ECO:0007669"/>
    <property type="project" value="TreeGrafter"/>
</dbReference>
<keyword evidence="9" id="KW-0496">Mitochondrion</keyword>
<dbReference type="PANTHER" id="PTHR11804:SF79">
    <property type="entry name" value="MITOCHONDRIAL INTERMEDIATE PEPTIDASE"/>
    <property type="match status" value="1"/>
</dbReference>
<dbReference type="FunFam" id="3.40.390.10:FF:000013">
    <property type="entry name" value="Mitochondrial intermediate peptidase"/>
    <property type="match status" value="1"/>
</dbReference>
<dbReference type="Gene3D" id="3.40.390.10">
    <property type="entry name" value="Collagenase (Catalytic Domain)"/>
    <property type="match status" value="1"/>
</dbReference>
<keyword evidence="3 10" id="KW-0645">Protease</keyword>
<evidence type="ECO:0000256" key="7">
    <source>
        <dbReference type="ARBA" id="ARBA00022946"/>
    </source>
</evidence>
<dbReference type="Pfam" id="PF01432">
    <property type="entry name" value="Peptidase_M3"/>
    <property type="match status" value="1"/>
</dbReference>
<evidence type="ECO:0000256" key="2">
    <source>
        <dbReference type="ARBA" id="ARBA00006040"/>
    </source>
</evidence>
<keyword evidence="5 10" id="KW-0378">Hydrolase</keyword>
<evidence type="ECO:0000256" key="3">
    <source>
        <dbReference type="ARBA" id="ARBA00022670"/>
    </source>
</evidence>
<evidence type="ECO:0000256" key="5">
    <source>
        <dbReference type="ARBA" id="ARBA00022801"/>
    </source>
</evidence>
<dbReference type="GO" id="GO:0046872">
    <property type="term" value="F:metal ion binding"/>
    <property type="evidence" value="ECO:0007669"/>
    <property type="project" value="UniProtKB-UniRule"/>
</dbReference>
<dbReference type="InterPro" id="IPR045090">
    <property type="entry name" value="Pept_M3A_M3B"/>
</dbReference>
<dbReference type="CDD" id="cd06457">
    <property type="entry name" value="M3A_MIP"/>
    <property type="match status" value="1"/>
</dbReference>
<organism evidence="12 13">
    <name type="scientific">Aphidius gifuensis</name>
    <name type="common">Parasitoid wasp</name>
    <dbReference type="NCBI Taxonomy" id="684658"/>
    <lineage>
        <taxon>Eukaryota</taxon>
        <taxon>Metazoa</taxon>
        <taxon>Ecdysozoa</taxon>
        <taxon>Arthropoda</taxon>
        <taxon>Hexapoda</taxon>
        <taxon>Insecta</taxon>
        <taxon>Pterygota</taxon>
        <taxon>Neoptera</taxon>
        <taxon>Endopterygota</taxon>
        <taxon>Hymenoptera</taxon>
        <taxon>Apocrita</taxon>
        <taxon>Ichneumonoidea</taxon>
        <taxon>Braconidae</taxon>
        <taxon>Aphidiinae</taxon>
        <taxon>Aphidius</taxon>
    </lineage>
</organism>
<evidence type="ECO:0000256" key="4">
    <source>
        <dbReference type="ARBA" id="ARBA00022723"/>
    </source>
</evidence>
<reference evidence="12 13" key="1">
    <citation type="submission" date="2020-08" db="EMBL/GenBank/DDBJ databases">
        <title>Aphidius gifuensis genome sequencing and assembly.</title>
        <authorList>
            <person name="Du Z."/>
        </authorList>
    </citation>
    <scope>NUCLEOTIDE SEQUENCE [LARGE SCALE GENOMIC DNA]</scope>
    <source>
        <strain evidence="12">YNYX2018</strain>
        <tissue evidence="12">Adults</tissue>
    </source>
</reference>
<evidence type="ECO:0000256" key="9">
    <source>
        <dbReference type="ARBA" id="ARBA00023128"/>
    </source>
</evidence>
<keyword evidence="13" id="KW-1185">Reference proteome</keyword>
<dbReference type="InterPro" id="IPR024079">
    <property type="entry name" value="MetalloPept_cat_dom_sf"/>
</dbReference>
<dbReference type="GO" id="GO:0005739">
    <property type="term" value="C:mitochondrion"/>
    <property type="evidence" value="ECO:0007669"/>
    <property type="project" value="UniProtKB-SubCell"/>
</dbReference>
<dbReference type="InterPro" id="IPR033851">
    <property type="entry name" value="M3A_MIP"/>
</dbReference>
<evidence type="ECO:0000256" key="10">
    <source>
        <dbReference type="RuleBase" id="RU003435"/>
    </source>
</evidence>
<name>A0A835CQ41_APHGI</name>
<dbReference type="InterPro" id="IPR001567">
    <property type="entry name" value="Pept_M3A_M3B_dom"/>
</dbReference>
<comment type="subcellular location">
    <subcellularLocation>
        <location evidence="1">Mitochondrion</location>
    </subcellularLocation>
</comment>
<dbReference type="InterPro" id="IPR024077">
    <property type="entry name" value="Neurolysin/TOP_dom2"/>
</dbReference>
<dbReference type="SUPFAM" id="SSF55486">
    <property type="entry name" value="Metalloproteases ('zincins'), catalytic domain"/>
    <property type="match status" value="1"/>
</dbReference>
<dbReference type="GO" id="GO:0006518">
    <property type="term" value="P:peptide metabolic process"/>
    <property type="evidence" value="ECO:0007669"/>
    <property type="project" value="TreeGrafter"/>
</dbReference>
<evidence type="ECO:0000313" key="13">
    <source>
        <dbReference type="Proteomes" id="UP000639338"/>
    </source>
</evidence>
<dbReference type="OrthoDB" id="17530at2759"/>
<evidence type="ECO:0000259" key="11">
    <source>
        <dbReference type="Pfam" id="PF01432"/>
    </source>
</evidence>
<comment type="cofactor">
    <cofactor evidence="10">
        <name>Zn(2+)</name>
        <dbReference type="ChEBI" id="CHEBI:29105"/>
    </cofactor>
    <text evidence="10">Binds 1 zinc ion.</text>
</comment>
<gene>
    <name evidence="12" type="ORF">HCN44_002901</name>
</gene>
<dbReference type="AlphaFoldDB" id="A0A835CQ41"/>
<accession>A0A835CQ41</accession>
<protein>
    <recommendedName>
        <fullName evidence="11">Peptidase M3A/M3B catalytic domain-containing protein</fullName>
    </recommendedName>
</protein>
<comment type="similarity">
    <text evidence="2 10">Belongs to the peptidase M3 family.</text>
</comment>
<dbReference type="PANTHER" id="PTHR11804">
    <property type="entry name" value="PROTEASE M3 THIMET OLIGOPEPTIDASE-RELATED"/>
    <property type="match status" value="1"/>
</dbReference>
<dbReference type="EMBL" id="JACMRX010000004">
    <property type="protein sequence ID" value="KAF7991339.1"/>
    <property type="molecule type" value="Genomic_DNA"/>
</dbReference>
<evidence type="ECO:0000313" key="12">
    <source>
        <dbReference type="EMBL" id="KAF7991339.1"/>
    </source>
</evidence>
<dbReference type="Proteomes" id="UP000639338">
    <property type="component" value="Unassembled WGS sequence"/>
</dbReference>
<comment type="caution">
    <text evidence="12">The sequence shown here is derived from an EMBL/GenBank/DDBJ whole genome shotgun (WGS) entry which is preliminary data.</text>
</comment>
<evidence type="ECO:0000256" key="8">
    <source>
        <dbReference type="ARBA" id="ARBA00023049"/>
    </source>
</evidence>
<keyword evidence="8 10" id="KW-0482">Metalloprotease</keyword>
<feature type="domain" description="Peptidase M3A/M3B catalytic" evidence="11">
    <location>
        <begin position="234"/>
        <end position="674"/>
    </location>
</feature>
<evidence type="ECO:0000256" key="6">
    <source>
        <dbReference type="ARBA" id="ARBA00022833"/>
    </source>
</evidence>
<sequence length="696" mass="79413">MLNILQKNIIKSRNVNTWSSLAKAFNAKTIEKFDINSTKKYNGLFGIPELIRVEGFDDLKNQVIDDTNRLINEATGSTRNRKMVQIFDDLSDSLCRVADLSEFIRSAHPDKSYADAALDTCLTVSGTVEKLNTHRKLYESLDRVVKHGDIVETTQVDDYVAKLFLFDCEQCGIHLPENIRQEIVYLNDYILQIGQQFMAGAAAPRRPIKTQLLPQYIRQYFSNDEGEIAINGLYTDTPNALAREAAYKIFLYPDEEQEYLLKELINSRDRVAKICGLNLLCKKGKSTVETPEVVNDFLNILNNQLKDKTLKDFDEMYKMKKMESSLNQGLMIWDINYLTSKAKKSWLNTTSSEFTPYFSLGSCMDGLNILTQSLYGITLESVPVDIDSGEIWADNVQKLAVICEKDGLLGHIYCDFYDRPGKPGNDCHFTIRGGRLLADGTYQNPIVVMMLSLPVPMNKSQPCLLTPSSVNTLFHEMGHALHSMLARTQYQHVTGTRCSTDFAEVPSILMEYFASDPRVIKLFAKHYETHEVIPDKLLDKLCASNSIFSASELQMQVFQSMLDHVYYLNSLEQPSTNILKDIQQNYYGLPYVENTAWQHRFSHLVSYGAKYYSYLISRSIASWIWQIYFKNDPLSRCSGEKYRRECLAHGGGKHPSKVVSDFLNEKTSPANFAKPLINEVEEKNHFIETIKNTNIK</sequence>
<dbReference type="Gene3D" id="1.10.1370.10">
    <property type="entry name" value="Neurolysin, domain 3"/>
    <property type="match status" value="1"/>
</dbReference>
<keyword evidence="4 10" id="KW-0479">Metal-binding</keyword>
<dbReference type="GO" id="GO:0004222">
    <property type="term" value="F:metalloendopeptidase activity"/>
    <property type="evidence" value="ECO:0007669"/>
    <property type="project" value="InterPro"/>
</dbReference>
<proteinExistence type="inferred from homology"/>
<keyword evidence="7" id="KW-0809">Transit peptide</keyword>
<evidence type="ECO:0000256" key="1">
    <source>
        <dbReference type="ARBA" id="ARBA00004173"/>
    </source>
</evidence>
<keyword evidence="6 10" id="KW-0862">Zinc</keyword>